<evidence type="ECO:0000313" key="1">
    <source>
        <dbReference type="EMBL" id="NNM45485.1"/>
    </source>
</evidence>
<dbReference type="SUPFAM" id="SSF56112">
    <property type="entry name" value="Protein kinase-like (PK-like)"/>
    <property type="match status" value="1"/>
</dbReference>
<comment type="caution">
    <text evidence="1">The sequence shown here is derived from an EMBL/GenBank/DDBJ whole genome shotgun (WGS) entry which is preliminary data.</text>
</comment>
<protein>
    <submittedName>
        <fullName evidence="1">Kinase</fullName>
    </submittedName>
</protein>
<name>A0A849HC19_9MICO</name>
<gene>
    <name evidence="1" type="ORF">HJG52_05635</name>
</gene>
<keyword evidence="2" id="KW-1185">Reference proteome</keyword>
<dbReference type="Proteomes" id="UP000588586">
    <property type="component" value="Unassembled WGS sequence"/>
</dbReference>
<dbReference type="EMBL" id="JABEPQ010000001">
    <property type="protein sequence ID" value="NNM45485.1"/>
    <property type="molecule type" value="Genomic_DNA"/>
</dbReference>
<dbReference type="GO" id="GO:0016301">
    <property type="term" value="F:kinase activity"/>
    <property type="evidence" value="ECO:0007669"/>
    <property type="project" value="UniProtKB-KW"/>
</dbReference>
<dbReference type="GO" id="GO:0016773">
    <property type="term" value="F:phosphotransferase activity, alcohol group as acceptor"/>
    <property type="evidence" value="ECO:0007669"/>
    <property type="project" value="InterPro"/>
</dbReference>
<dbReference type="RefSeq" id="WP_171242500.1">
    <property type="nucleotide sequence ID" value="NZ_JABEPQ010000001.1"/>
</dbReference>
<keyword evidence="1" id="KW-0418">Kinase</keyword>
<sequence>MRTEDAAALVPAAFTEFVGRWSAEEGNVGGPSGAQWAADLPRLLAGVLDDWELTPTGPGRTGYSALVLPVERADGRAALKLAWPHLEARDEPLALRHWDGKAAVQLIAADPSRSVLLLEALDSSRDLTTVDIDTACAVIGGLLAQLHVDAPPGLRSVPEYVERVLTRMDALAGALPRRMTDRATGLLRDLTASGAKPRLLHTDLHFENVLASRSGTDRPPWLAIDPHAMAGHPGFEVQPLLRNRRDELGTGSAMRRGARRRLAICCEAAGIDEDEALGWTYLHTMMQAIWGAEGGDQGEVSFNIALLKALDD</sequence>
<proteinExistence type="predicted"/>
<dbReference type="Pfam" id="PF04655">
    <property type="entry name" value="APH_6_hur"/>
    <property type="match status" value="1"/>
</dbReference>
<accession>A0A849HC19</accession>
<reference evidence="1 2" key="1">
    <citation type="submission" date="2020-04" db="EMBL/GenBank/DDBJ databases">
        <title>Knoellia sp. isolate from air conditioner.</title>
        <authorList>
            <person name="Chea S."/>
            <person name="Kim D.-U."/>
        </authorList>
    </citation>
    <scope>NUCLEOTIDE SEQUENCE [LARGE SCALE GENOMIC DNA]</scope>
    <source>
        <strain evidence="1 2">DB2414S</strain>
    </source>
</reference>
<dbReference type="InterPro" id="IPR011009">
    <property type="entry name" value="Kinase-like_dom_sf"/>
</dbReference>
<dbReference type="Gene3D" id="3.90.1200.10">
    <property type="match status" value="1"/>
</dbReference>
<dbReference type="InterPro" id="IPR006748">
    <property type="entry name" value="NH2Glyco/OHUrea_AB-resist_kin"/>
</dbReference>
<dbReference type="GO" id="GO:0019748">
    <property type="term" value="P:secondary metabolic process"/>
    <property type="evidence" value="ECO:0007669"/>
    <property type="project" value="InterPro"/>
</dbReference>
<dbReference type="AlphaFoldDB" id="A0A849HC19"/>
<keyword evidence="1" id="KW-0808">Transferase</keyword>
<evidence type="ECO:0000313" key="2">
    <source>
        <dbReference type="Proteomes" id="UP000588586"/>
    </source>
</evidence>
<organism evidence="1 2">
    <name type="scientific">Knoellia koreensis</name>
    <dbReference type="NCBI Taxonomy" id="2730921"/>
    <lineage>
        <taxon>Bacteria</taxon>
        <taxon>Bacillati</taxon>
        <taxon>Actinomycetota</taxon>
        <taxon>Actinomycetes</taxon>
        <taxon>Micrococcales</taxon>
        <taxon>Intrasporangiaceae</taxon>
        <taxon>Knoellia</taxon>
    </lineage>
</organism>